<feature type="transmembrane region" description="Helical" evidence="5">
    <location>
        <begin position="332"/>
        <end position="352"/>
    </location>
</feature>
<dbReference type="PANTHER" id="PTHR11785:SF353">
    <property type="entry name" value="METHIONINE TRANSPORTER (EUROFUNG)"/>
    <property type="match status" value="1"/>
</dbReference>
<reference evidence="7" key="1">
    <citation type="journal article" date="2017" name="Nat. Ecol. Evol.">
        <title>Genome expansion and lineage-specific genetic innovations in the forest pathogenic fungi Armillaria.</title>
        <authorList>
            <person name="Sipos G."/>
            <person name="Prasanna A.N."/>
            <person name="Walter M.C."/>
            <person name="O'Connor E."/>
            <person name="Balint B."/>
            <person name="Krizsan K."/>
            <person name="Kiss B."/>
            <person name="Hess J."/>
            <person name="Varga T."/>
            <person name="Slot J."/>
            <person name="Riley R."/>
            <person name="Boka B."/>
            <person name="Rigling D."/>
            <person name="Barry K."/>
            <person name="Lee J."/>
            <person name="Mihaltcheva S."/>
            <person name="LaButti K."/>
            <person name="Lipzen A."/>
            <person name="Waldron R."/>
            <person name="Moloney N.M."/>
            <person name="Sperisen C."/>
            <person name="Kredics L."/>
            <person name="Vagvoelgyi C."/>
            <person name="Patrignani A."/>
            <person name="Fitzpatrick D."/>
            <person name="Nagy I."/>
            <person name="Doyle S."/>
            <person name="Anderson J.B."/>
            <person name="Grigoriev I.V."/>
            <person name="Gueldener U."/>
            <person name="Muensterkoetter M."/>
            <person name="Nagy L.G."/>
        </authorList>
    </citation>
    <scope>NUCLEOTIDE SEQUENCE [LARGE SCALE GENOMIC DNA]</scope>
    <source>
        <strain evidence="7">C18/9</strain>
    </source>
</reference>
<feature type="transmembrane region" description="Helical" evidence="5">
    <location>
        <begin position="373"/>
        <end position="393"/>
    </location>
</feature>
<name>A0A284R914_ARMOS</name>
<keyword evidence="2 5" id="KW-0812">Transmembrane</keyword>
<gene>
    <name evidence="6" type="ORF">ARMOST_08577</name>
</gene>
<feature type="transmembrane region" description="Helical" evidence="5">
    <location>
        <begin position="475"/>
        <end position="494"/>
    </location>
</feature>
<dbReference type="Proteomes" id="UP000219338">
    <property type="component" value="Unassembled WGS sequence"/>
</dbReference>
<organism evidence="6 7">
    <name type="scientific">Armillaria ostoyae</name>
    <name type="common">Armillaria root rot fungus</name>
    <dbReference type="NCBI Taxonomy" id="47428"/>
    <lineage>
        <taxon>Eukaryota</taxon>
        <taxon>Fungi</taxon>
        <taxon>Dikarya</taxon>
        <taxon>Basidiomycota</taxon>
        <taxon>Agaricomycotina</taxon>
        <taxon>Agaricomycetes</taxon>
        <taxon>Agaricomycetidae</taxon>
        <taxon>Agaricales</taxon>
        <taxon>Marasmiineae</taxon>
        <taxon>Physalacriaceae</taxon>
        <taxon>Armillaria</taxon>
    </lineage>
</organism>
<evidence type="ECO:0000313" key="7">
    <source>
        <dbReference type="Proteomes" id="UP000219338"/>
    </source>
</evidence>
<evidence type="ECO:0000256" key="3">
    <source>
        <dbReference type="ARBA" id="ARBA00022989"/>
    </source>
</evidence>
<comment type="subcellular location">
    <subcellularLocation>
        <location evidence="1">Membrane</location>
        <topology evidence="1">Multi-pass membrane protein</topology>
    </subcellularLocation>
</comment>
<sequence>MSKLDEKSEKSADSNVVLADNLSLDEEHRNLGGAPIEDSSPMGKDVGWWTAVFLNFSQMIGTGIFSTPGTILRQTGSFGLAMIFWVIGFFLSAAGLSYYTEYLAMFPNRAGAEVAYLEQAYARPKFLLPVTFAFITVILSFASSNAIVCAEYILYANGQETYSEWTMRGIAIAAYGIACIIVITHNRTAMWISNILSLFKVVILCFIVVAGWVVLGGGTRVEDPKSHFKNGFSGTNNNGNAMASAMINVIFSYAGWNNANNVANEMSRPVHTLKTAGPFSLGLVFFLYFFANIAYVAAVPVSEAKKSGQLLAAKFFSAVFGTYAGTRVLPVFVALSAFGNLVAVAIGQGRVFREVARQGVFPFSRFFASTKPFGTPAAPMLLKFILTTIVIIGPPVGDAFNLIVSIQTYPSRLFDLAMVTGIYWIRRRRAKAGVPRPEFRTWHIALWFSIAVNIFVLVVPWLPPAKGAEPFSFPYWVPWVTGIGILVLCFTYWVSWMHIAPWLLGYKVCEEVVQLENGELSKRFVYVYHDHRGDEYRERLRLEAEKLKREENGSLEQKVDVTV</sequence>
<evidence type="ECO:0000256" key="1">
    <source>
        <dbReference type="ARBA" id="ARBA00004141"/>
    </source>
</evidence>
<dbReference type="GO" id="GO:0015179">
    <property type="term" value="F:L-amino acid transmembrane transporter activity"/>
    <property type="evidence" value="ECO:0007669"/>
    <property type="project" value="TreeGrafter"/>
</dbReference>
<feature type="transmembrane region" description="Helical" evidence="5">
    <location>
        <begin position="239"/>
        <end position="256"/>
    </location>
</feature>
<dbReference type="AlphaFoldDB" id="A0A284R914"/>
<proteinExistence type="predicted"/>
<keyword evidence="7" id="KW-1185">Reference proteome</keyword>
<keyword evidence="4 5" id="KW-0472">Membrane</keyword>
<dbReference type="GO" id="GO:0016020">
    <property type="term" value="C:membrane"/>
    <property type="evidence" value="ECO:0007669"/>
    <property type="project" value="UniProtKB-SubCell"/>
</dbReference>
<evidence type="ECO:0000256" key="4">
    <source>
        <dbReference type="ARBA" id="ARBA00023136"/>
    </source>
</evidence>
<feature type="transmembrane region" description="Helical" evidence="5">
    <location>
        <begin position="78"/>
        <end position="99"/>
    </location>
</feature>
<evidence type="ECO:0000256" key="2">
    <source>
        <dbReference type="ARBA" id="ARBA00022692"/>
    </source>
</evidence>
<dbReference type="InterPro" id="IPR050598">
    <property type="entry name" value="AminoAcid_Transporter"/>
</dbReference>
<dbReference type="PIRSF" id="PIRSF006060">
    <property type="entry name" value="AA_transporter"/>
    <property type="match status" value="1"/>
</dbReference>
<dbReference type="OMA" id="WKLKGVA"/>
<dbReference type="Pfam" id="PF13520">
    <property type="entry name" value="AA_permease_2"/>
    <property type="match status" value="1"/>
</dbReference>
<accession>A0A284R914</accession>
<feature type="transmembrane region" description="Helical" evidence="5">
    <location>
        <begin position="46"/>
        <end position="66"/>
    </location>
</feature>
<dbReference type="Gene3D" id="1.20.1740.10">
    <property type="entry name" value="Amino acid/polyamine transporter I"/>
    <property type="match status" value="1"/>
</dbReference>
<feature type="transmembrane region" description="Helical" evidence="5">
    <location>
        <begin position="399"/>
        <end position="424"/>
    </location>
</feature>
<dbReference type="EMBL" id="FUEG01000006">
    <property type="protein sequence ID" value="SJL05211.1"/>
    <property type="molecule type" value="Genomic_DNA"/>
</dbReference>
<feature type="transmembrane region" description="Helical" evidence="5">
    <location>
        <begin position="195"/>
        <end position="218"/>
    </location>
</feature>
<feature type="transmembrane region" description="Helical" evidence="5">
    <location>
        <begin position="126"/>
        <end position="153"/>
    </location>
</feature>
<dbReference type="OrthoDB" id="5982228at2759"/>
<feature type="transmembrane region" description="Helical" evidence="5">
    <location>
        <begin position="165"/>
        <end position="183"/>
    </location>
</feature>
<evidence type="ECO:0000313" key="6">
    <source>
        <dbReference type="EMBL" id="SJL05211.1"/>
    </source>
</evidence>
<evidence type="ECO:0000256" key="5">
    <source>
        <dbReference type="SAM" id="Phobius"/>
    </source>
</evidence>
<keyword evidence="3 5" id="KW-1133">Transmembrane helix</keyword>
<dbReference type="PANTHER" id="PTHR11785">
    <property type="entry name" value="AMINO ACID TRANSPORTER"/>
    <property type="match status" value="1"/>
</dbReference>
<dbReference type="STRING" id="47428.A0A284R914"/>
<protein>
    <submittedName>
        <fullName evidence="6">Related to methionine transport protein, high affinity</fullName>
    </submittedName>
</protein>
<dbReference type="InterPro" id="IPR002293">
    <property type="entry name" value="AA/rel_permease1"/>
</dbReference>
<feature type="transmembrane region" description="Helical" evidence="5">
    <location>
        <begin position="444"/>
        <end position="463"/>
    </location>
</feature>
<feature type="transmembrane region" description="Helical" evidence="5">
    <location>
        <begin position="276"/>
        <end position="298"/>
    </location>
</feature>